<protein>
    <recommendedName>
        <fullName evidence="2">YdbS-like PH domain-containing protein</fullName>
    </recommendedName>
</protein>
<dbReference type="InterPro" id="IPR005182">
    <property type="entry name" value="YdbS-like_PH"/>
</dbReference>
<keyword evidence="1" id="KW-1133">Transmembrane helix</keyword>
<dbReference type="PANTHER" id="PTHR37938:SF1">
    <property type="entry name" value="BLL0215 PROTEIN"/>
    <property type="match status" value="1"/>
</dbReference>
<evidence type="ECO:0000313" key="4">
    <source>
        <dbReference type="Proteomes" id="UP000178264"/>
    </source>
</evidence>
<comment type="caution">
    <text evidence="3">The sequence shown here is derived from an EMBL/GenBank/DDBJ whole genome shotgun (WGS) entry which is preliminary data.</text>
</comment>
<feature type="transmembrane region" description="Helical" evidence="1">
    <location>
        <begin position="60"/>
        <end position="80"/>
    </location>
</feature>
<sequence length="186" mass="22184">MLNIHHLPNQAPDEEVVLLLRRHIFIILREVVMFVVFAGLPLLAWYLLQRNLPTFFDDEIRVILSTLLVYLYEFYVWLFFYRAFIDYYLDVWIVTNRRIINIEQMGLFNRRISEQKLFRVQDVSSSQQGFFGTFLDYGDVSIQSAAEMQRFLFEQVPHPTQVALRITELVERDKHAHPMVSLEPLT</sequence>
<organism evidence="3 4">
    <name type="scientific">Candidatus Uhrbacteria bacterium RIFCSPLOWO2_02_FULL_49_11</name>
    <dbReference type="NCBI Taxonomy" id="1802409"/>
    <lineage>
        <taxon>Bacteria</taxon>
        <taxon>Candidatus Uhriibacteriota</taxon>
    </lineage>
</organism>
<keyword evidence="1" id="KW-0812">Transmembrane</keyword>
<reference evidence="3 4" key="1">
    <citation type="journal article" date="2016" name="Nat. Commun.">
        <title>Thousands of microbial genomes shed light on interconnected biogeochemical processes in an aquifer system.</title>
        <authorList>
            <person name="Anantharaman K."/>
            <person name="Brown C.T."/>
            <person name="Hug L.A."/>
            <person name="Sharon I."/>
            <person name="Castelle C.J."/>
            <person name="Probst A.J."/>
            <person name="Thomas B.C."/>
            <person name="Singh A."/>
            <person name="Wilkins M.J."/>
            <person name="Karaoz U."/>
            <person name="Brodie E.L."/>
            <person name="Williams K.H."/>
            <person name="Hubbard S.S."/>
            <person name="Banfield J.F."/>
        </authorList>
    </citation>
    <scope>NUCLEOTIDE SEQUENCE [LARGE SCALE GENOMIC DNA]</scope>
</reference>
<gene>
    <name evidence="3" type="ORF">A3I42_01025</name>
</gene>
<proteinExistence type="predicted"/>
<name>A0A1F7VBF2_9BACT</name>
<dbReference type="PANTHER" id="PTHR37938">
    <property type="entry name" value="BLL0215 PROTEIN"/>
    <property type="match status" value="1"/>
</dbReference>
<feature type="transmembrane region" description="Helical" evidence="1">
    <location>
        <begin position="31"/>
        <end position="48"/>
    </location>
</feature>
<dbReference type="EMBL" id="MGER01000060">
    <property type="protein sequence ID" value="OGL87753.1"/>
    <property type="molecule type" value="Genomic_DNA"/>
</dbReference>
<evidence type="ECO:0000256" key="1">
    <source>
        <dbReference type="SAM" id="Phobius"/>
    </source>
</evidence>
<dbReference type="Proteomes" id="UP000178264">
    <property type="component" value="Unassembled WGS sequence"/>
</dbReference>
<feature type="domain" description="YdbS-like PH" evidence="2">
    <location>
        <begin position="92"/>
        <end position="155"/>
    </location>
</feature>
<accession>A0A1F7VBF2</accession>
<dbReference type="Pfam" id="PF03703">
    <property type="entry name" value="bPH_2"/>
    <property type="match status" value="1"/>
</dbReference>
<dbReference type="AlphaFoldDB" id="A0A1F7VBF2"/>
<evidence type="ECO:0000313" key="3">
    <source>
        <dbReference type="EMBL" id="OGL87753.1"/>
    </source>
</evidence>
<keyword evidence="1" id="KW-0472">Membrane</keyword>
<evidence type="ECO:0000259" key="2">
    <source>
        <dbReference type="Pfam" id="PF03703"/>
    </source>
</evidence>